<dbReference type="Gene3D" id="3.80.10.10">
    <property type="entry name" value="Ribonuclease Inhibitor"/>
    <property type="match status" value="1"/>
</dbReference>
<proteinExistence type="predicted"/>
<reference evidence="2" key="1">
    <citation type="submission" date="2023-06" db="EMBL/GenBank/DDBJ databases">
        <authorList>
            <consortium name="Lawrence Berkeley National Laboratory"/>
            <person name="Ahrendt S."/>
            <person name="Sahu N."/>
            <person name="Indic B."/>
            <person name="Wong-Bajracharya J."/>
            <person name="Merenyi Z."/>
            <person name="Ke H.-M."/>
            <person name="Monk M."/>
            <person name="Kocsube S."/>
            <person name="Drula E."/>
            <person name="Lipzen A."/>
            <person name="Balint B."/>
            <person name="Henrissat B."/>
            <person name="Andreopoulos B."/>
            <person name="Martin F.M."/>
            <person name="Harder C.B."/>
            <person name="Rigling D."/>
            <person name="Ford K.L."/>
            <person name="Foster G.D."/>
            <person name="Pangilinan J."/>
            <person name="Papanicolaou A."/>
            <person name="Barry K."/>
            <person name="LaButti K."/>
            <person name="Viragh M."/>
            <person name="Koriabine M."/>
            <person name="Yan M."/>
            <person name="Riley R."/>
            <person name="Champramary S."/>
            <person name="Plett K.L."/>
            <person name="Tsai I.J."/>
            <person name="Slot J."/>
            <person name="Sipos G."/>
            <person name="Plett J."/>
            <person name="Nagy L.G."/>
            <person name="Grigoriev I.V."/>
        </authorList>
    </citation>
    <scope>NUCLEOTIDE SEQUENCE</scope>
    <source>
        <strain evidence="2">CCBAS 213</strain>
    </source>
</reference>
<keyword evidence="3" id="KW-1185">Reference proteome</keyword>
<gene>
    <name evidence="2" type="ORF">EV420DRAFT_1170963</name>
</gene>
<name>A0AA39JCY2_ARMTA</name>
<dbReference type="InterPro" id="IPR001810">
    <property type="entry name" value="F-box_dom"/>
</dbReference>
<feature type="domain" description="F-box" evidence="1">
    <location>
        <begin position="1"/>
        <end position="48"/>
    </location>
</feature>
<dbReference type="AlphaFoldDB" id="A0AA39JCY2"/>
<dbReference type="PROSITE" id="PS50181">
    <property type="entry name" value="FBOX"/>
    <property type="match status" value="1"/>
</dbReference>
<dbReference type="RefSeq" id="XP_060323296.1">
    <property type="nucleotide sequence ID" value="XM_060466195.1"/>
</dbReference>
<organism evidence="2 3">
    <name type="scientific">Armillaria tabescens</name>
    <name type="common">Ringless honey mushroom</name>
    <name type="synonym">Agaricus tabescens</name>
    <dbReference type="NCBI Taxonomy" id="1929756"/>
    <lineage>
        <taxon>Eukaryota</taxon>
        <taxon>Fungi</taxon>
        <taxon>Dikarya</taxon>
        <taxon>Basidiomycota</taxon>
        <taxon>Agaricomycotina</taxon>
        <taxon>Agaricomycetes</taxon>
        <taxon>Agaricomycetidae</taxon>
        <taxon>Agaricales</taxon>
        <taxon>Marasmiineae</taxon>
        <taxon>Physalacriaceae</taxon>
        <taxon>Desarmillaria</taxon>
    </lineage>
</organism>
<dbReference type="Proteomes" id="UP001175211">
    <property type="component" value="Unassembled WGS sequence"/>
</dbReference>
<evidence type="ECO:0000259" key="1">
    <source>
        <dbReference type="PROSITE" id="PS50181"/>
    </source>
</evidence>
<evidence type="ECO:0000313" key="3">
    <source>
        <dbReference type="Proteomes" id="UP001175211"/>
    </source>
</evidence>
<dbReference type="InterPro" id="IPR032675">
    <property type="entry name" value="LRR_dom_sf"/>
</dbReference>
<dbReference type="SUPFAM" id="SSF52047">
    <property type="entry name" value="RNI-like"/>
    <property type="match status" value="1"/>
</dbReference>
<protein>
    <recommendedName>
        <fullName evidence="1">F-box domain-containing protein</fullName>
    </recommendedName>
</protein>
<accession>A0AA39JCY2</accession>
<evidence type="ECO:0000313" key="2">
    <source>
        <dbReference type="EMBL" id="KAK0439511.1"/>
    </source>
</evidence>
<dbReference type="EMBL" id="JAUEPS010000084">
    <property type="protein sequence ID" value="KAK0439511.1"/>
    <property type="molecule type" value="Genomic_DNA"/>
</dbReference>
<dbReference type="GeneID" id="85349743"/>
<sequence>MLLSVPNEILSKITFEADNRTRRRLRRTCKLLNNVATPLVFESVYIDLSWKRPSGSVLLFLKSLTSGPKLAQHIIRLSLYLPKRFRPTRSWFTSEAKIKKEEHRRDSFDQLFIEAIPSMVSLKSLTWRSSGDEGPSYAQLMFEHFGDLPLLSNLKISSHGTWDIPWSPFRHIRDLKYWGRGANELITFLGYNLHLESIDASVWRPLDLSFEDGLPISSLFRSLPPGTYSTVKTLRIGGVTFNQLYAHEIPDLIPHLRCLENLRVYIPIPNEFWDRLREDDIHLTSLSYCESNIDSALLSYLMSYTGLHELSLGIWDRPTPNSLHNADLLPNVIALSSWCLTKVHIEPDHSGAWCLDHRMLDALVICRGLKSLHVCADKVTTKVEVNNDRVLGALMVLWPNLWDLNINAVSPSFGFDAVRTAASQIHGRILAFRFAPLPPERARLHVSSDFATYSVKIHDQKNNTHSFKVRYLNYYGKKESSRKYKFWRRSDGTNDD</sequence>
<comment type="caution">
    <text evidence="2">The sequence shown here is derived from an EMBL/GenBank/DDBJ whole genome shotgun (WGS) entry which is preliminary data.</text>
</comment>